<evidence type="ECO:0000256" key="4">
    <source>
        <dbReference type="ARBA" id="ARBA00023134"/>
    </source>
</evidence>
<evidence type="ECO:0000256" key="5">
    <source>
        <dbReference type="SAM" id="MobiDB-lite"/>
    </source>
</evidence>
<name>A0A951PKP8_9CYAN</name>
<keyword evidence="4" id="KW-0342">GTP-binding</keyword>
<keyword evidence="2" id="KW-0547">Nucleotide-binding</keyword>
<dbReference type="GO" id="GO:0005525">
    <property type="term" value="F:GTP binding"/>
    <property type="evidence" value="ECO:0007669"/>
    <property type="project" value="UniProtKB-KW"/>
</dbReference>
<comment type="similarity">
    <text evidence="1">Belongs to the GPN-loop GTPase family.</text>
</comment>
<dbReference type="Gene3D" id="3.40.50.300">
    <property type="entry name" value="P-loop containing nucleotide triphosphate hydrolases"/>
    <property type="match status" value="1"/>
</dbReference>
<sequence>MKTMRLVVAGTPGSGKSTFVRTISEIETIDTDRAATDDVSLMKQKTTVAFDFGRLAFGSVMDLQIYGTPGQSRFNFMWDFLIQRAHTYILLVAAHRPADFHYARQILSFMDQRVQIPMLVGLTHTDCPGTWATEEIMMRLGFLNDRNRPPVLKINPNDRASVIEALMTSMALMVANCGIDQPVNSSAKSKDASQLLQKSSSHRSSFSLPRPQFSRDR</sequence>
<dbReference type="PANTHER" id="PTHR42708">
    <property type="entry name" value="ATP/GTP-BINDING PROTEIN-RELATED"/>
    <property type="match status" value="1"/>
</dbReference>
<dbReference type="PANTHER" id="PTHR42708:SF1">
    <property type="entry name" value="GLIDING MOTILITY PROTEIN MGLA"/>
    <property type="match status" value="1"/>
</dbReference>
<feature type="region of interest" description="Disordered" evidence="5">
    <location>
        <begin position="183"/>
        <end position="217"/>
    </location>
</feature>
<evidence type="ECO:0000313" key="7">
    <source>
        <dbReference type="Proteomes" id="UP000753908"/>
    </source>
</evidence>
<dbReference type="Pfam" id="PF03029">
    <property type="entry name" value="ATP_bind_1"/>
    <property type="match status" value="1"/>
</dbReference>
<evidence type="ECO:0000256" key="3">
    <source>
        <dbReference type="ARBA" id="ARBA00022801"/>
    </source>
</evidence>
<reference evidence="6" key="1">
    <citation type="submission" date="2021-05" db="EMBL/GenBank/DDBJ databases">
        <authorList>
            <person name="Pietrasiak N."/>
            <person name="Ward R."/>
            <person name="Stajich J.E."/>
            <person name="Kurbessoian T."/>
        </authorList>
    </citation>
    <scope>NUCLEOTIDE SEQUENCE</scope>
    <source>
        <strain evidence="6">CPER-KK1</strain>
    </source>
</reference>
<evidence type="ECO:0000256" key="1">
    <source>
        <dbReference type="ARBA" id="ARBA00005290"/>
    </source>
</evidence>
<organism evidence="6 7">
    <name type="scientific">Symplocastrum torsivum CPER-KK1</name>
    <dbReference type="NCBI Taxonomy" id="450513"/>
    <lineage>
        <taxon>Bacteria</taxon>
        <taxon>Bacillati</taxon>
        <taxon>Cyanobacteriota</taxon>
        <taxon>Cyanophyceae</taxon>
        <taxon>Oscillatoriophycideae</taxon>
        <taxon>Oscillatoriales</taxon>
        <taxon>Microcoleaceae</taxon>
        <taxon>Symplocastrum</taxon>
    </lineage>
</organism>
<protein>
    <submittedName>
        <fullName evidence="6">ATP/GTP-binding protein</fullName>
    </submittedName>
</protein>
<dbReference type="SUPFAM" id="SSF52540">
    <property type="entry name" value="P-loop containing nucleoside triphosphate hydrolases"/>
    <property type="match status" value="1"/>
</dbReference>
<accession>A0A951PKP8</accession>
<proteinExistence type="inferred from homology"/>
<evidence type="ECO:0000313" key="6">
    <source>
        <dbReference type="EMBL" id="MBW4545710.1"/>
    </source>
</evidence>
<dbReference type="InterPro" id="IPR052705">
    <property type="entry name" value="Gliding_Motility_GTPase"/>
</dbReference>
<dbReference type="Proteomes" id="UP000753908">
    <property type="component" value="Unassembled WGS sequence"/>
</dbReference>
<comment type="caution">
    <text evidence="6">The sequence shown here is derived from an EMBL/GenBank/DDBJ whole genome shotgun (WGS) entry which is preliminary data.</text>
</comment>
<reference evidence="6" key="2">
    <citation type="journal article" date="2022" name="Microbiol. Resour. Announc.">
        <title>Metagenome Sequencing to Explore Phylogenomics of Terrestrial Cyanobacteria.</title>
        <authorList>
            <person name="Ward R.D."/>
            <person name="Stajich J.E."/>
            <person name="Johansen J.R."/>
            <person name="Huntemann M."/>
            <person name="Clum A."/>
            <person name="Foster B."/>
            <person name="Foster B."/>
            <person name="Roux S."/>
            <person name="Palaniappan K."/>
            <person name="Varghese N."/>
            <person name="Mukherjee S."/>
            <person name="Reddy T.B.K."/>
            <person name="Daum C."/>
            <person name="Copeland A."/>
            <person name="Chen I.A."/>
            <person name="Ivanova N.N."/>
            <person name="Kyrpides N.C."/>
            <person name="Shapiro N."/>
            <person name="Eloe-Fadrosh E.A."/>
            <person name="Pietrasiak N."/>
        </authorList>
    </citation>
    <scope>NUCLEOTIDE SEQUENCE</scope>
    <source>
        <strain evidence="6">CPER-KK1</strain>
    </source>
</reference>
<dbReference type="InterPro" id="IPR004130">
    <property type="entry name" value="Gpn"/>
</dbReference>
<dbReference type="CDD" id="cd00882">
    <property type="entry name" value="Ras_like_GTPase"/>
    <property type="match status" value="1"/>
</dbReference>
<dbReference type="EMBL" id="JAHHIF010000017">
    <property type="protein sequence ID" value="MBW4545710.1"/>
    <property type="molecule type" value="Genomic_DNA"/>
</dbReference>
<gene>
    <name evidence="6" type="ORF">KME25_14860</name>
</gene>
<keyword evidence="3" id="KW-0378">Hydrolase</keyword>
<dbReference type="AlphaFoldDB" id="A0A951PKP8"/>
<dbReference type="GO" id="GO:0016787">
    <property type="term" value="F:hydrolase activity"/>
    <property type="evidence" value="ECO:0007669"/>
    <property type="project" value="UniProtKB-KW"/>
</dbReference>
<feature type="compositionally biased region" description="Low complexity" evidence="5">
    <location>
        <begin position="193"/>
        <end position="208"/>
    </location>
</feature>
<dbReference type="InterPro" id="IPR027417">
    <property type="entry name" value="P-loop_NTPase"/>
</dbReference>
<evidence type="ECO:0000256" key="2">
    <source>
        <dbReference type="ARBA" id="ARBA00022741"/>
    </source>
</evidence>